<accession>A0ABN9SKM6</accession>
<dbReference type="InterPro" id="IPR011992">
    <property type="entry name" value="EF-hand-dom_pair"/>
</dbReference>
<dbReference type="SUPFAM" id="SSF47473">
    <property type="entry name" value="EF-hand"/>
    <property type="match status" value="1"/>
</dbReference>
<keyword evidence="6" id="KW-0449">Lipoprotein</keyword>
<dbReference type="InterPro" id="IPR028846">
    <property type="entry name" value="Recoverin"/>
</dbReference>
<dbReference type="PROSITE" id="PS50222">
    <property type="entry name" value="EF_HAND_2"/>
    <property type="match status" value="2"/>
</dbReference>
<keyword evidence="2" id="KW-0519">Myristate</keyword>
<dbReference type="CDD" id="cd00051">
    <property type="entry name" value="EFh"/>
    <property type="match status" value="1"/>
</dbReference>
<evidence type="ECO:0000259" key="7">
    <source>
        <dbReference type="PROSITE" id="PS50222"/>
    </source>
</evidence>
<feature type="domain" description="EF-hand" evidence="7">
    <location>
        <begin position="380"/>
        <end position="415"/>
    </location>
</feature>
<dbReference type="InterPro" id="IPR018247">
    <property type="entry name" value="EF_Hand_1_Ca_BS"/>
</dbReference>
<keyword evidence="5" id="KW-0106">Calcium</keyword>
<dbReference type="Gene3D" id="1.10.8.270">
    <property type="entry name" value="putative rabgap domain of human tbc1 domain family member 14 like domains"/>
    <property type="match status" value="1"/>
</dbReference>
<gene>
    <name evidence="8" type="ORF">PCOR1329_LOCUS30361</name>
</gene>
<keyword evidence="3" id="KW-0479">Metal-binding</keyword>
<organism evidence="8 9">
    <name type="scientific">Prorocentrum cordatum</name>
    <dbReference type="NCBI Taxonomy" id="2364126"/>
    <lineage>
        <taxon>Eukaryota</taxon>
        <taxon>Sar</taxon>
        <taxon>Alveolata</taxon>
        <taxon>Dinophyceae</taxon>
        <taxon>Prorocentrales</taxon>
        <taxon>Prorocentraceae</taxon>
        <taxon>Prorocentrum</taxon>
    </lineage>
</organism>
<dbReference type="PANTHER" id="PTHR23055">
    <property type="entry name" value="CALCIUM BINDING PROTEINS"/>
    <property type="match status" value="1"/>
</dbReference>
<evidence type="ECO:0000256" key="3">
    <source>
        <dbReference type="ARBA" id="ARBA00022723"/>
    </source>
</evidence>
<evidence type="ECO:0000256" key="2">
    <source>
        <dbReference type="ARBA" id="ARBA00022707"/>
    </source>
</evidence>
<dbReference type="InterPro" id="IPR035969">
    <property type="entry name" value="Rab-GAP_TBC_sf"/>
</dbReference>
<dbReference type="InterPro" id="IPR000195">
    <property type="entry name" value="Rab-GAP-TBC_dom"/>
</dbReference>
<evidence type="ECO:0000256" key="4">
    <source>
        <dbReference type="ARBA" id="ARBA00022737"/>
    </source>
</evidence>
<proteinExistence type="inferred from homology"/>
<feature type="non-terminal residue" evidence="8">
    <location>
        <position position="1"/>
    </location>
</feature>
<dbReference type="InterPro" id="IPR002048">
    <property type="entry name" value="EF_hand_dom"/>
</dbReference>
<sequence length="540" mass="58599">GWSLPRADTCAELARRADALVPAEVRAQVRMDAPRTFQALPPGCQPSLPRHEAEARVCRVLLAFEWRNSNAQVRGLGATYTQGMNYIAGMCLGLCGWSEELGFLLFARLVEDVLGLEYFCEWPPLLGYHTDVAVLPDLARVACPWLHTALGSKLFEEVIAMLAVRLLVPCFVLTGALEESNLLRLWAELLVGGRSESAGFLAALSCSAPAEGVRTPPRLPLITWFVGVVGALGPEAASAAERLEAEERGMAAVSCILQGLATLPPGWHPGPLPRPPASVAEDLVRVRRCLVAQGSHALAIRSLGLPSADVERWQRQFEALPQVGHGEGIDAATLRDVLQVYTPARADYAHELFLLLDRDASDSLDFFELMAGILVLSRCPTARKLDLLFHLYDTDGSGALEVDELQCLAATLARLALPAEGLREVSHDEVGPYADSPLSGAARAAPGQARRERALKTASELEECARIRRRLLALDADGDGKLSLEEWRKGAQSLPWLLHLLRRAGVVDCQGGCADDLAYFNLGPEKYRECGLMQQACALQ</sequence>
<evidence type="ECO:0000256" key="5">
    <source>
        <dbReference type="ARBA" id="ARBA00022837"/>
    </source>
</evidence>
<dbReference type="Pfam" id="PF13202">
    <property type="entry name" value="EF-hand_5"/>
    <property type="match status" value="2"/>
</dbReference>
<evidence type="ECO:0000256" key="1">
    <source>
        <dbReference type="ARBA" id="ARBA00006049"/>
    </source>
</evidence>
<dbReference type="Gene3D" id="1.10.238.10">
    <property type="entry name" value="EF-hand"/>
    <property type="match status" value="1"/>
</dbReference>
<evidence type="ECO:0000313" key="8">
    <source>
        <dbReference type="EMBL" id="CAK0832308.1"/>
    </source>
</evidence>
<dbReference type="EMBL" id="CAUYUJ010011647">
    <property type="protein sequence ID" value="CAK0832308.1"/>
    <property type="molecule type" value="Genomic_DNA"/>
</dbReference>
<protein>
    <recommendedName>
        <fullName evidence="7">EF-hand domain-containing protein</fullName>
    </recommendedName>
</protein>
<dbReference type="SMART" id="SM00054">
    <property type="entry name" value="EFh"/>
    <property type="match status" value="3"/>
</dbReference>
<name>A0ABN9SKM6_9DINO</name>
<feature type="domain" description="EF-hand" evidence="7">
    <location>
        <begin position="462"/>
        <end position="497"/>
    </location>
</feature>
<evidence type="ECO:0000256" key="6">
    <source>
        <dbReference type="ARBA" id="ARBA00023288"/>
    </source>
</evidence>
<keyword evidence="4" id="KW-0677">Repeat</keyword>
<dbReference type="Proteomes" id="UP001189429">
    <property type="component" value="Unassembled WGS sequence"/>
</dbReference>
<comment type="similarity">
    <text evidence="1">Belongs to the recoverin family.</text>
</comment>
<comment type="caution">
    <text evidence="8">The sequence shown here is derived from an EMBL/GenBank/DDBJ whole genome shotgun (WGS) entry which is preliminary data.</text>
</comment>
<dbReference type="PANTHER" id="PTHR23055:SF178">
    <property type="entry name" value="NEUROCALCIN HOMOLOG"/>
    <property type="match status" value="1"/>
</dbReference>
<evidence type="ECO:0000313" key="9">
    <source>
        <dbReference type="Proteomes" id="UP001189429"/>
    </source>
</evidence>
<dbReference type="PROSITE" id="PS00018">
    <property type="entry name" value="EF_HAND_1"/>
    <property type="match status" value="3"/>
</dbReference>
<keyword evidence="9" id="KW-1185">Reference proteome</keyword>
<reference evidence="8" key="1">
    <citation type="submission" date="2023-10" db="EMBL/GenBank/DDBJ databases">
        <authorList>
            <person name="Chen Y."/>
            <person name="Shah S."/>
            <person name="Dougan E. K."/>
            <person name="Thang M."/>
            <person name="Chan C."/>
        </authorList>
    </citation>
    <scope>NUCLEOTIDE SEQUENCE [LARGE SCALE GENOMIC DNA]</scope>
</reference>
<dbReference type="Pfam" id="PF00566">
    <property type="entry name" value="RabGAP-TBC"/>
    <property type="match status" value="1"/>
</dbReference>
<dbReference type="SUPFAM" id="SSF47923">
    <property type="entry name" value="Ypt/Rab-GAP domain of gyp1p"/>
    <property type="match status" value="1"/>
</dbReference>